<feature type="region of interest" description="Disordered" evidence="1">
    <location>
        <begin position="80"/>
        <end position="114"/>
    </location>
</feature>
<organism evidence="2 3">
    <name type="scientific">Pleurodeles waltl</name>
    <name type="common">Iberian ribbed newt</name>
    <dbReference type="NCBI Taxonomy" id="8319"/>
    <lineage>
        <taxon>Eukaryota</taxon>
        <taxon>Metazoa</taxon>
        <taxon>Chordata</taxon>
        <taxon>Craniata</taxon>
        <taxon>Vertebrata</taxon>
        <taxon>Euteleostomi</taxon>
        <taxon>Amphibia</taxon>
        <taxon>Batrachia</taxon>
        <taxon>Caudata</taxon>
        <taxon>Salamandroidea</taxon>
        <taxon>Salamandridae</taxon>
        <taxon>Pleurodelinae</taxon>
        <taxon>Pleurodeles</taxon>
    </lineage>
</organism>
<reference evidence="2" key="1">
    <citation type="journal article" date="2022" name="bioRxiv">
        <title>Sequencing and chromosome-scale assembly of the giantPleurodeles waltlgenome.</title>
        <authorList>
            <person name="Brown T."/>
            <person name="Elewa A."/>
            <person name="Iarovenko S."/>
            <person name="Subramanian E."/>
            <person name="Araus A.J."/>
            <person name="Petzold A."/>
            <person name="Susuki M."/>
            <person name="Suzuki K.-i.T."/>
            <person name="Hayashi T."/>
            <person name="Toyoda A."/>
            <person name="Oliveira C."/>
            <person name="Osipova E."/>
            <person name="Leigh N.D."/>
            <person name="Simon A."/>
            <person name="Yun M.H."/>
        </authorList>
    </citation>
    <scope>NUCLEOTIDE SEQUENCE</scope>
    <source>
        <strain evidence="2">20211129_DDA</strain>
        <tissue evidence="2">Liver</tissue>
    </source>
</reference>
<dbReference type="AlphaFoldDB" id="A0AAV7LZM1"/>
<accession>A0AAV7LZM1</accession>
<keyword evidence="3" id="KW-1185">Reference proteome</keyword>
<feature type="compositionally biased region" description="Pro residues" evidence="1">
    <location>
        <begin position="90"/>
        <end position="102"/>
    </location>
</feature>
<gene>
    <name evidence="2" type="ORF">NDU88_002121</name>
</gene>
<proteinExistence type="predicted"/>
<comment type="caution">
    <text evidence="2">The sequence shown here is derived from an EMBL/GenBank/DDBJ whole genome shotgun (WGS) entry which is preliminary data.</text>
</comment>
<evidence type="ECO:0000313" key="2">
    <source>
        <dbReference type="EMBL" id="KAJ1096991.1"/>
    </source>
</evidence>
<protein>
    <submittedName>
        <fullName evidence="2">Uncharacterized protein</fullName>
    </submittedName>
</protein>
<feature type="compositionally biased region" description="Pro residues" evidence="1">
    <location>
        <begin position="1"/>
        <end position="11"/>
    </location>
</feature>
<dbReference type="Proteomes" id="UP001066276">
    <property type="component" value="Chromosome 10"/>
</dbReference>
<evidence type="ECO:0000313" key="3">
    <source>
        <dbReference type="Proteomes" id="UP001066276"/>
    </source>
</evidence>
<name>A0AAV7LZM1_PLEWA</name>
<dbReference type="EMBL" id="JANPWB010000014">
    <property type="protein sequence ID" value="KAJ1096991.1"/>
    <property type="molecule type" value="Genomic_DNA"/>
</dbReference>
<feature type="compositionally biased region" description="Polar residues" evidence="1">
    <location>
        <begin position="40"/>
        <end position="53"/>
    </location>
</feature>
<feature type="region of interest" description="Disordered" evidence="1">
    <location>
        <begin position="1"/>
        <end position="53"/>
    </location>
</feature>
<sequence>MIPVRPHPQEPPLQSAVSAAVRRCSGAGGPRSLLRGPPTGRTSSWAPVQSSPQVSPAVRQHSVIAQCSLIQAGLQRVTKVASRGHLSRPGSPPQGWQPPRSPPLLLQPARVSGK</sequence>
<evidence type="ECO:0000256" key="1">
    <source>
        <dbReference type="SAM" id="MobiDB-lite"/>
    </source>
</evidence>